<evidence type="ECO:0000313" key="3">
    <source>
        <dbReference type="Proteomes" id="UP000298663"/>
    </source>
</evidence>
<organism evidence="2 3">
    <name type="scientific">Steinernema carpocapsae</name>
    <name type="common">Entomopathogenic nematode</name>
    <dbReference type="NCBI Taxonomy" id="34508"/>
    <lineage>
        <taxon>Eukaryota</taxon>
        <taxon>Metazoa</taxon>
        <taxon>Ecdysozoa</taxon>
        <taxon>Nematoda</taxon>
        <taxon>Chromadorea</taxon>
        <taxon>Rhabditida</taxon>
        <taxon>Tylenchina</taxon>
        <taxon>Panagrolaimomorpha</taxon>
        <taxon>Strongyloidoidea</taxon>
        <taxon>Steinernematidae</taxon>
        <taxon>Steinernema</taxon>
    </lineage>
</organism>
<name>A0A4U5LNH5_STECR</name>
<comment type="caution">
    <text evidence="2">The sequence shown here is derived from an EMBL/GenBank/DDBJ whole genome shotgun (WGS) entry which is preliminary data.</text>
</comment>
<dbReference type="OrthoDB" id="8801906at2759"/>
<protein>
    <recommendedName>
        <fullName evidence="1">Pellino RING domain-containing protein</fullName>
    </recommendedName>
</protein>
<dbReference type="Proteomes" id="UP000298663">
    <property type="component" value="Unassembled WGS sequence"/>
</dbReference>
<dbReference type="Pfam" id="PF20723">
    <property type="entry name" value="Pellino_RING"/>
    <property type="match status" value="1"/>
</dbReference>
<evidence type="ECO:0000313" key="2">
    <source>
        <dbReference type="EMBL" id="TKR57436.1"/>
    </source>
</evidence>
<evidence type="ECO:0000259" key="1">
    <source>
        <dbReference type="Pfam" id="PF20723"/>
    </source>
</evidence>
<feature type="domain" description="Pellino RING" evidence="1">
    <location>
        <begin position="38"/>
        <end position="152"/>
    </location>
</feature>
<dbReference type="InterPro" id="IPR006800">
    <property type="entry name" value="Pellino_fam"/>
</dbReference>
<keyword evidence="3" id="KW-1185">Reference proteome</keyword>
<dbReference type="AlphaFoldDB" id="A0A4U5LNH5"/>
<sequence length="156" mass="17758">MKHAQPKAEREKIALFAKPNAQNHLLSLKLKQHFEPNEVYLSCGHVQGRHDWGVAREGPDKNPTSFKCPICLVESPKTIQLIMGMESAFHLDSEALDYCFNPCGHMASVSTVRYWSRIPLPHGTNSFHPVCPFCTSLLCMDKPYVRLIFQDHCYDS</sequence>
<dbReference type="InterPro" id="IPR048335">
    <property type="entry name" value="Pellino_RING"/>
</dbReference>
<proteinExistence type="predicted"/>
<accession>A0A4U5LNH5</accession>
<dbReference type="PANTHER" id="PTHR12098">
    <property type="entry name" value="E3 UBIQUITIN-PROTEIN LIGASE PELLINO-RELATED"/>
    <property type="match status" value="1"/>
</dbReference>
<dbReference type="EMBL" id="AZBU02000015">
    <property type="protein sequence ID" value="TKR57436.1"/>
    <property type="molecule type" value="Genomic_DNA"/>
</dbReference>
<gene>
    <name evidence="2" type="ORF">L596_030703</name>
</gene>
<reference evidence="2 3" key="1">
    <citation type="journal article" date="2015" name="Genome Biol.">
        <title>Comparative genomics of Steinernema reveals deeply conserved gene regulatory networks.</title>
        <authorList>
            <person name="Dillman A.R."/>
            <person name="Macchietto M."/>
            <person name="Porter C.F."/>
            <person name="Rogers A."/>
            <person name="Williams B."/>
            <person name="Antoshechkin I."/>
            <person name="Lee M.M."/>
            <person name="Goodwin Z."/>
            <person name="Lu X."/>
            <person name="Lewis E.E."/>
            <person name="Goodrich-Blair H."/>
            <person name="Stock S.P."/>
            <person name="Adams B.J."/>
            <person name="Sternberg P.W."/>
            <person name="Mortazavi A."/>
        </authorList>
    </citation>
    <scope>NUCLEOTIDE SEQUENCE [LARGE SCALE GENOMIC DNA]</scope>
    <source>
        <strain evidence="2 3">ALL</strain>
    </source>
</reference>
<dbReference type="GO" id="GO:0008592">
    <property type="term" value="P:regulation of Toll signaling pathway"/>
    <property type="evidence" value="ECO:0007669"/>
    <property type="project" value="InterPro"/>
</dbReference>
<dbReference type="GO" id="GO:0000209">
    <property type="term" value="P:protein polyubiquitination"/>
    <property type="evidence" value="ECO:0007669"/>
    <property type="project" value="InterPro"/>
</dbReference>
<dbReference type="GO" id="GO:0061630">
    <property type="term" value="F:ubiquitin protein ligase activity"/>
    <property type="evidence" value="ECO:0007669"/>
    <property type="project" value="InterPro"/>
</dbReference>
<reference evidence="2 3" key="2">
    <citation type="journal article" date="2019" name="G3 (Bethesda)">
        <title>Hybrid Assembly of the Genome of the Entomopathogenic Nematode Steinernema carpocapsae Identifies the X-Chromosome.</title>
        <authorList>
            <person name="Serra L."/>
            <person name="Macchietto M."/>
            <person name="Macias-Munoz A."/>
            <person name="McGill C.J."/>
            <person name="Rodriguez I.M."/>
            <person name="Rodriguez B."/>
            <person name="Murad R."/>
            <person name="Mortazavi A."/>
        </authorList>
    </citation>
    <scope>NUCLEOTIDE SEQUENCE [LARGE SCALE GENOMIC DNA]</scope>
    <source>
        <strain evidence="2 3">ALL</strain>
    </source>
</reference>
<dbReference type="STRING" id="34508.A0A4U5LNH5"/>
<dbReference type="PANTHER" id="PTHR12098:SF2">
    <property type="entry name" value="PROTEIN PELLINO"/>
    <property type="match status" value="1"/>
</dbReference>